<evidence type="ECO:0000256" key="7">
    <source>
        <dbReference type="ARBA" id="ARBA00023163"/>
    </source>
</evidence>
<dbReference type="InterPro" id="IPR011006">
    <property type="entry name" value="CheY-like_superfamily"/>
</dbReference>
<dbReference type="PROSITE" id="PS01124">
    <property type="entry name" value="HTH_ARAC_FAMILY_2"/>
    <property type="match status" value="1"/>
</dbReference>
<evidence type="ECO:0000259" key="10">
    <source>
        <dbReference type="PROSITE" id="PS50110"/>
    </source>
</evidence>
<dbReference type="CDD" id="cd17536">
    <property type="entry name" value="REC_YesN-like"/>
    <property type="match status" value="1"/>
</dbReference>
<keyword evidence="3 8" id="KW-0597">Phosphoprotein</keyword>
<dbReference type="Pfam" id="PF00072">
    <property type="entry name" value="Response_reg"/>
    <property type="match status" value="1"/>
</dbReference>
<keyword evidence="12" id="KW-1185">Reference proteome</keyword>
<dbReference type="Pfam" id="PF17853">
    <property type="entry name" value="GGDEF_2"/>
    <property type="match status" value="1"/>
</dbReference>
<keyword evidence="5" id="KW-0805">Transcription regulation</keyword>
<dbReference type="SMART" id="SM00448">
    <property type="entry name" value="REC"/>
    <property type="match status" value="1"/>
</dbReference>
<dbReference type="PANTHER" id="PTHR42713:SF3">
    <property type="entry name" value="TRANSCRIPTIONAL REGULATORY PROTEIN HPTR"/>
    <property type="match status" value="1"/>
</dbReference>
<organism evidence="11 12">
    <name type="scientific">Cohnella silvisoli</name>
    <dbReference type="NCBI Taxonomy" id="2873699"/>
    <lineage>
        <taxon>Bacteria</taxon>
        <taxon>Bacillati</taxon>
        <taxon>Bacillota</taxon>
        <taxon>Bacilli</taxon>
        <taxon>Bacillales</taxon>
        <taxon>Paenibacillaceae</taxon>
        <taxon>Cohnella</taxon>
    </lineage>
</organism>
<evidence type="ECO:0000256" key="4">
    <source>
        <dbReference type="ARBA" id="ARBA00023012"/>
    </source>
</evidence>
<dbReference type="InterPro" id="IPR041522">
    <property type="entry name" value="CdaR_GGDEF"/>
</dbReference>
<feature type="modified residue" description="4-aspartylphosphate" evidence="8">
    <location>
        <position position="55"/>
    </location>
</feature>
<dbReference type="Gene3D" id="1.10.10.60">
    <property type="entry name" value="Homeodomain-like"/>
    <property type="match status" value="2"/>
</dbReference>
<dbReference type="PROSITE" id="PS00041">
    <property type="entry name" value="HTH_ARAC_FAMILY_1"/>
    <property type="match status" value="1"/>
</dbReference>
<accession>A0ABV1KQJ5</accession>
<keyword evidence="6" id="KW-0238">DNA-binding</keyword>
<dbReference type="SUPFAM" id="SSF46689">
    <property type="entry name" value="Homeodomain-like"/>
    <property type="match status" value="2"/>
</dbReference>
<evidence type="ECO:0000256" key="1">
    <source>
        <dbReference type="ARBA" id="ARBA00004496"/>
    </source>
</evidence>
<dbReference type="InterPro" id="IPR018062">
    <property type="entry name" value="HTH_AraC-typ_CS"/>
</dbReference>
<dbReference type="EMBL" id="JASKHM010000003">
    <property type="protein sequence ID" value="MEQ4482230.1"/>
    <property type="molecule type" value="Genomic_DNA"/>
</dbReference>
<dbReference type="RefSeq" id="WP_232185106.1">
    <property type="nucleotide sequence ID" value="NZ_JAIOAP010000004.1"/>
</dbReference>
<feature type="domain" description="Response regulatory" evidence="10">
    <location>
        <begin position="3"/>
        <end position="120"/>
    </location>
</feature>
<dbReference type="InterPro" id="IPR018060">
    <property type="entry name" value="HTH_AraC"/>
</dbReference>
<dbReference type="PANTHER" id="PTHR42713">
    <property type="entry name" value="HISTIDINE KINASE-RELATED"/>
    <property type="match status" value="1"/>
</dbReference>
<gene>
    <name evidence="11" type="ORF">QJS35_07455</name>
</gene>
<keyword evidence="2" id="KW-0963">Cytoplasm</keyword>
<name>A0ABV1KQJ5_9BACL</name>
<dbReference type="Pfam" id="PF12833">
    <property type="entry name" value="HTH_18"/>
    <property type="match status" value="1"/>
</dbReference>
<dbReference type="InterPro" id="IPR009057">
    <property type="entry name" value="Homeodomain-like_sf"/>
</dbReference>
<dbReference type="SUPFAM" id="SSF52172">
    <property type="entry name" value="CheY-like"/>
    <property type="match status" value="1"/>
</dbReference>
<feature type="domain" description="HTH araC/xylS-type" evidence="9">
    <location>
        <begin position="433"/>
        <end position="532"/>
    </location>
</feature>
<evidence type="ECO:0000256" key="5">
    <source>
        <dbReference type="ARBA" id="ARBA00023015"/>
    </source>
</evidence>
<dbReference type="PROSITE" id="PS50110">
    <property type="entry name" value="RESPONSE_REGULATORY"/>
    <property type="match status" value="1"/>
</dbReference>
<evidence type="ECO:0000256" key="3">
    <source>
        <dbReference type="ARBA" id="ARBA00022553"/>
    </source>
</evidence>
<protein>
    <submittedName>
        <fullName evidence="11">Response regulator</fullName>
    </submittedName>
</protein>
<evidence type="ECO:0000313" key="11">
    <source>
        <dbReference type="EMBL" id="MEQ4482230.1"/>
    </source>
</evidence>
<evidence type="ECO:0000259" key="9">
    <source>
        <dbReference type="PROSITE" id="PS01124"/>
    </source>
</evidence>
<sequence length="533" mass="60423">MIKVLIVDDEYLVRERLKQVVDWNELGYEIAGEAANGEDALMMLEHIPVQLAIVDINMPIIDGLEFAQAVQDRYPDVKIIILTGYSSFDYAKSALKAGVSDYLLKPINMDELLQVLKRLHERIEADRQQKHLNVHLQQSLVESDSILKRKFIQSYLEGTAAGTAKDKFLIYCPQMRDGPLFVIAISIDRTIGAGSESKPLWKRFAVSNIFNEIFVEGGVKPFEMTYDEENRIVMIINVHANDGVNAELGFMLKTCQNAIRAVNGFLKFTVTAGVGSVVESIADAAASYREAVAACKHKTIYGGDRIIRYDTLPDMKVSDDLSYIREDMIIKLRLGNATALEAELHKRLHTIVEHKQSIDKLYLTLYELIVTLNIFAAENKVDLSPSISQINPARLVDELETIEEIERWIQDTYRNVLLQASNLKQSTPAKLVEKAKQYIDLNYANAELDLTEIAGSIFVNPSYLSRIFKHESGYSVVEYLTKCRMEKAKTLMEQGCKNLYFIAETVGYKDTHYFSKRFKKHYSISPSQFIAAD</sequence>
<dbReference type="InterPro" id="IPR001789">
    <property type="entry name" value="Sig_transdc_resp-reg_receiver"/>
</dbReference>
<dbReference type="Proteomes" id="UP001493487">
    <property type="component" value="Unassembled WGS sequence"/>
</dbReference>
<proteinExistence type="predicted"/>
<keyword evidence="4" id="KW-0902">Two-component regulatory system</keyword>
<evidence type="ECO:0000256" key="8">
    <source>
        <dbReference type="PROSITE-ProRule" id="PRU00169"/>
    </source>
</evidence>
<comment type="subcellular location">
    <subcellularLocation>
        <location evidence="1">Cytoplasm</location>
    </subcellularLocation>
</comment>
<comment type="caution">
    <text evidence="11">The sequence shown here is derived from an EMBL/GenBank/DDBJ whole genome shotgun (WGS) entry which is preliminary data.</text>
</comment>
<dbReference type="InterPro" id="IPR051552">
    <property type="entry name" value="HptR"/>
</dbReference>
<evidence type="ECO:0000256" key="6">
    <source>
        <dbReference type="ARBA" id="ARBA00023125"/>
    </source>
</evidence>
<dbReference type="Gene3D" id="3.40.50.2300">
    <property type="match status" value="1"/>
</dbReference>
<keyword evidence="7" id="KW-0804">Transcription</keyword>
<reference evidence="11 12" key="1">
    <citation type="journal article" date="2023" name="Genome Announc.">
        <title>Pan-Genome Analyses of the Genus Cohnella and Proposal of the Novel Species Cohnella silvisoli sp. nov., Isolated from Forest Soil.</title>
        <authorList>
            <person name="Wang C."/>
            <person name="Mao L."/>
            <person name="Bao G."/>
            <person name="Zhu H."/>
        </authorList>
    </citation>
    <scope>NUCLEOTIDE SEQUENCE [LARGE SCALE GENOMIC DNA]</scope>
    <source>
        <strain evidence="11 12">NL03-T5-1</strain>
    </source>
</reference>
<evidence type="ECO:0000313" key="12">
    <source>
        <dbReference type="Proteomes" id="UP001493487"/>
    </source>
</evidence>
<evidence type="ECO:0000256" key="2">
    <source>
        <dbReference type="ARBA" id="ARBA00022490"/>
    </source>
</evidence>
<dbReference type="SMART" id="SM00342">
    <property type="entry name" value="HTH_ARAC"/>
    <property type="match status" value="1"/>
</dbReference>